<reference evidence="4 5" key="1">
    <citation type="journal article" date="2013" name="Curr. Biol.">
        <title>The Genome of the Foraminiferan Reticulomyxa filosa.</title>
        <authorList>
            <person name="Glockner G."/>
            <person name="Hulsmann N."/>
            <person name="Schleicher M."/>
            <person name="Noegel A.A."/>
            <person name="Eichinger L."/>
            <person name="Gallinger C."/>
            <person name="Pawlowski J."/>
            <person name="Sierra R."/>
            <person name="Euteneuer U."/>
            <person name="Pillet L."/>
            <person name="Moustafa A."/>
            <person name="Platzer M."/>
            <person name="Groth M."/>
            <person name="Szafranski K."/>
            <person name="Schliwa M."/>
        </authorList>
    </citation>
    <scope>NUCLEOTIDE SEQUENCE [LARGE SCALE GENOMIC DNA]</scope>
</reference>
<keyword evidence="1" id="KW-0175">Coiled coil</keyword>
<evidence type="ECO:0000256" key="1">
    <source>
        <dbReference type="SAM" id="Coils"/>
    </source>
</evidence>
<feature type="coiled-coil region" evidence="1">
    <location>
        <begin position="429"/>
        <end position="551"/>
    </location>
</feature>
<feature type="coiled-coil region" evidence="1">
    <location>
        <begin position="307"/>
        <end position="341"/>
    </location>
</feature>
<dbReference type="AlphaFoldDB" id="X6MQX4"/>
<sequence length="805" mass="95292">MFNFFVSLKNENTFTTEKYFFIFNFPIKIINNPTQKNDVKLFVCVVFLVLHWKHNTLMRMRYHSLTRSYFSGMLFPLVHRLFIPKVKQVMSTSDLGLNFFLSSTQTRFHSFHTFISTRLNLQEELNNGFFVSPFLFFLIYFNLETLTPLYRKKRYLPSWQPKDETTANGLQRSEEPQRLSTPNTSKDDQILVKCNTSGKKNFGIEGRFQSNLNELKDINDRFNHILGYEFGNRQQPNEKLTQQLMDDRTKHQKDITQLRKAFQEKEKKHLDKISDLKFEVDSLKQKKKFFVVDWVTCFENFVGTKEKEEAAKDNEELKHQCDQWREKHACLAQKCNDLQRDLDEVRLLQTIYFTYLLSSQFDLKQEVLENKLKVLQNERDTLLRLECSQDDEGKMAYVKQNFFQEIGKIRKNTIEYYENLRREYVKNLEESYKSEVNKMRKEKDGLLKQLENARDELKTMAKSYTELGEERLQYLKEMERAKKEKDIAVACLHSRMQEKDKEIENVRHQMDEIQNAYNRLWLNYDHTAGQNVALNQEIEKLKELCERIEQQYNIENPMGFRSGIQRIYEQRGADESSYSGDSVTDHDNCCPGETLGEVALETFSHNKNEMFPLIVKSCQFHGDWKDTSAKSLFSTLVNNLALFVSLDWIPKCDACYTLNKTGSIIRIGFGKKLNDCDIILKPEIYSDLKKALKFGYVTNLIMQQMCNLLEIKVLFFLFFFSLLIFCGCLFFHRSCLHHAAILFSVTFFRIKKLIKYNLEIFTLKVLLHESFLCIRTTKSKINRVLEKEMLGLTKDLLHRFNSNPM</sequence>
<feature type="transmembrane region" description="Helical" evidence="3">
    <location>
        <begin position="713"/>
        <end position="732"/>
    </location>
</feature>
<keyword evidence="3" id="KW-0472">Membrane</keyword>
<keyword evidence="3" id="KW-1133">Transmembrane helix</keyword>
<organism evidence="4 5">
    <name type="scientific">Reticulomyxa filosa</name>
    <dbReference type="NCBI Taxonomy" id="46433"/>
    <lineage>
        <taxon>Eukaryota</taxon>
        <taxon>Sar</taxon>
        <taxon>Rhizaria</taxon>
        <taxon>Retaria</taxon>
        <taxon>Foraminifera</taxon>
        <taxon>Monothalamids</taxon>
        <taxon>Reticulomyxidae</taxon>
        <taxon>Reticulomyxa</taxon>
    </lineage>
</organism>
<gene>
    <name evidence="4" type="ORF">RFI_21866</name>
</gene>
<protein>
    <submittedName>
        <fullName evidence="4">GTPase</fullName>
    </submittedName>
</protein>
<accession>X6MQX4</accession>
<keyword evidence="5" id="KW-1185">Reference proteome</keyword>
<dbReference type="EMBL" id="ASPP01019067">
    <property type="protein sequence ID" value="ETO15495.1"/>
    <property type="molecule type" value="Genomic_DNA"/>
</dbReference>
<proteinExistence type="predicted"/>
<feature type="region of interest" description="Disordered" evidence="2">
    <location>
        <begin position="161"/>
        <end position="187"/>
    </location>
</feature>
<comment type="caution">
    <text evidence="4">The sequence shown here is derived from an EMBL/GenBank/DDBJ whole genome shotgun (WGS) entry which is preliminary data.</text>
</comment>
<dbReference type="Proteomes" id="UP000023152">
    <property type="component" value="Unassembled WGS sequence"/>
</dbReference>
<name>X6MQX4_RETFI</name>
<evidence type="ECO:0000256" key="2">
    <source>
        <dbReference type="SAM" id="MobiDB-lite"/>
    </source>
</evidence>
<evidence type="ECO:0000313" key="4">
    <source>
        <dbReference type="EMBL" id="ETO15495.1"/>
    </source>
</evidence>
<evidence type="ECO:0000256" key="3">
    <source>
        <dbReference type="SAM" id="Phobius"/>
    </source>
</evidence>
<evidence type="ECO:0000313" key="5">
    <source>
        <dbReference type="Proteomes" id="UP000023152"/>
    </source>
</evidence>
<keyword evidence="3" id="KW-0812">Transmembrane</keyword>